<organism evidence="2 3">
    <name type="scientific">Pseudomonas citronellolis</name>
    <dbReference type="NCBI Taxonomy" id="53408"/>
    <lineage>
        <taxon>Bacteria</taxon>
        <taxon>Pseudomonadati</taxon>
        <taxon>Pseudomonadota</taxon>
        <taxon>Gammaproteobacteria</taxon>
        <taxon>Pseudomonadales</taxon>
        <taxon>Pseudomonadaceae</taxon>
        <taxon>Pseudomonas</taxon>
    </lineage>
</organism>
<protein>
    <submittedName>
        <fullName evidence="2">Uncharacterized protein</fullName>
    </submittedName>
</protein>
<proteinExistence type="predicted"/>
<sequence length="70" mass="7511">MIQFYQRFRERDDVALRIAFDADLAEISSQSPPKLEHLDGVGGPNADAVTADTVEAGGSSLPQASCFEAK</sequence>
<dbReference type="EMBL" id="CP015879">
    <property type="protein sequence ID" value="ANI18899.1"/>
    <property type="molecule type" value="Genomic_DNA"/>
</dbReference>
<evidence type="ECO:0000313" key="2">
    <source>
        <dbReference type="EMBL" id="ANI18899.1"/>
    </source>
</evidence>
<keyword evidence="2" id="KW-0614">Plasmid</keyword>
<dbReference type="AlphaFoldDB" id="A0A1A9KN68"/>
<evidence type="ECO:0000313" key="3">
    <source>
        <dbReference type="Proteomes" id="UP000077748"/>
    </source>
</evidence>
<gene>
    <name evidence="2" type="ORF">A9C11_33135</name>
</gene>
<evidence type="ECO:0000256" key="1">
    <source>
        <dbReference type="SAM" id="MobiDB-lite"/>
    </source>
</evidence>
<geneLocation type="plasmid" evidence="3">
    <name>prbl16</name>
</geneLocation>
<dbReference type="Proteomes" id="UP000077748">
    <property type="component" value="Plasmid pRBL16"/>
</dbReference>
<reference evidence="2 3" key="1">
    <citation type="submission" date="2016-05" db="EMBL/GenBank/DDBJ databases">
        <title>Genome Sequence of Pseudomonas citronellolis Strain SJTE-3, an Estrogens and Persistent Organic Pollutants degradation strain.</title>
        <authorList>
            <person name="Liang R."/>
        </authorList>
    </citation>
    <scope>NUCLEOTIDE SEQUENCE [LARGE SCALE GENOMIC DNA]</scope>
    <source>
        <strain evidence="2 3">SJTE-3</strain>
        <plasmid evidence="3">Plasmid prbl16</plasmid>
    </source>
</reference>
<accession>A0A1A9KN68</accession>
<feature type="region of interest" description="Disordered" evidence="1">
    <location>
        <begin position="31"/>
        <end position="70"/>
    </location>
</feature>
<name>A0A1A9KN68_9PSED</name>